<name>A0A2G9REE3_AQUCT</name>
<sequence length="53" mass="6372">MWMLWKKNLTSASAHVLIGEIMMCNRDLAPHVSTKLRLHCCRKWPKRKAHWRT</sequence>
<proteinExistence type="predicted"/>
<accession>A0A2G9REE3</accession>
<dbReference type="Proteomes" id="UP000228934">
    <property type="component" value="Unassembled WGS sequence"/>
</dbReference>
<dbReference type="AlphaFoldDB" id="A0A2G9REE3"/>
<gene>
    <name evidence="1" type="ORF">AB205_0052320</name>
</gene>
<reference evidence="2" key="1">
    <citation type="journal article" date="2017" name="Nat. Commun.">
        <title>The North American bullfrog draft genome provides insight into hormonal regulation of long noncoding RNA.</title>
        <authorList>
            <person name="Hammond S.A."/>
            <person name="Warren R.L."/>
            <person name="Vandervalk B.P."/>
            <person name="Kucuk E."/>
            <person name="Khan H."/>
            <person name="Gibb E.A."/>
            <person name="Pandoh P."/>
            <person name="Kirk H."/>
            <person name="Zhao Y."/>
            <person name="Jones M."/>
            <person name="Mungall A.J."/>
            <person name="Coope R."/>
            <person name="Pleasance S."/>
            <person name="Moore R.A."/>
            <person name="Holt R.A."/>
            <person name="Round J.M."/>
            <person name="Ohora S."/>
            <person name="Walle B.V."/>
            <person name="Veldhoen N."/>
            <person name="Helbing C.C."/>
            <person name="Birol I."/>
        </authorList>
    </citation>
    <scope>NUCLEOTIDE SEQUENCE [LARGE SCALE GENOMIC DNA]</scope>
</reference>
<dbReference type="EMBL" id="KV944240">
    <property type="protein sequence ID" value="PIO26135.1"/>
    <property type="molecule type" value="Genomic_DNA"/>
</dbReference>
<protein>
    <submittedName>
        <fullName evidence="1">Uncharacterized protein</fullName>
    </submittedName>
</protein>
<keyword evidence="2" id="KW-1185">Reference proteome</keyword>
<evidence type="ECO:0000313" key="1">
    <source>
        <dbReference type="EMBL" id="PIO26135.1"/>
    </source>
</evidence>
<evidence type="ECO:0000313" key="2">
    <source>
        <dbReference type="Proteomes" id="UP000228934"/>
    </source>
</evidence>
<organism evidence="1 2">
    <name type="scientific">Aquarana catesbeiana</name>
    <name type="common">American bullfrog</name>
    <name type="synonym">Rana catesbeiana</name>
    <dbReference type="NCBI Taxonomy" id="8400"/>
    <lineage>
        <taxon>Eukaryota</taxon>
        <taxon>Metazoa</taxon>
        <taxon>Chordata</taxon>
        <taxon>Craniata</taxon>
        <taxon>Vertebrata</taxon>
        <taxon>Euteleostomi</taxon>
        <taxon>Amphibia</taxon>
        <taxon>Batrachia</taxon>
        <taxon>Anura</taxon>
        <taxon>Neobatrachia</taxon>
        <taxon>Ranoidea</taxon>
        <taxon>Ranidae</taxon>
        <taxon>Aquarana</taxon>
    </lineage>
</organism>